<keyword evidence="3" id="KW-1185">Reference proteome</keyword>
<organism evidence="2 3">
    <name type="scientific">Alkanindiges hydrocarboniclasticus</name>
    <dbReference type="NCBI Taxonomy" id="1907941"/>
    <lineage>
        <taxon>Bacteria</taxon>
        <taxon>Pseudomonadati</taxon>
        <taxon>Pseudomonadota</taxon>
        <taxon>Gammaproteobacteria</taxon>
        <taxon>Moraxellales</taxon>
        <taxon>Moraxellaceae</taxon>
        <taxon>Alkanindiges</taxon>
    </lineage>
</organism>
<comment type="caution">
    <text evidence="2">The sequence shown here is derived from an EMBL/GenBank/DDBJ whole genome shotgun (WGS) entry which is preliminary data.</text>
</comment>
<name>A0A1S8CQ20_9GAMM</name>
<gene>
    <name evidence="2" type="ORF">BKE30_15290</name>
</gene>
<feature type="non-terminal residue" evidence="2">
    <location>
        <position position="1"/>
    </location>
</feature>
<accession>A0A1S8CQ20</accession>
<reference evidence="2 3" key="1">
    <citation type="submission" date="2016-10" db="EMBL/GenBank/DDBJ databases">
        <title>Draft Genome sequence of Alkanindiges sp. strain H1.</title>
        <authorList>
            <person name="Subhash Y."/>
            <person name="Lee S."/>
        </authorList>
    </citation>
    <scope>NUCLEOTIDE SEQUENCE [LARGE SCALE GENOMIC DNA]</scope>
    <source>
        <strain evidence="2 3">H1</strain>
    </source>
</reference>
<evidence type="ECO:0000259" key="1">
    <source>
        <dbReference type="Pfam" id="PF13612"/>
    </source>
</evidence>
<feature type="domain" description="Transposase DDE" evidence="1">
    <location>
        <begin position="51"/>
        <end position="196"/>
    </location>
</feature>
<evidence type="ECO:0000313" key="2">
    <source>
        <dbReference type="EMBL" id="ONG37089.1"/>
    </source>
</evidence>
<dbReference type="EMBL" id="MLCN01000074">
    <property type="protein sequence ID" value="ONG37089.1"/>
    <property type="molecule type" value="Genomic_DNA"/>
</dbReference>
<dbReference type="InterPro" id="IPR025668">
    <property type="entry name" value="Tnp_DDE_dom"/>
</dbReference>
<dbReference type="STRING" id="1907941.BKE30_15290"/>
<sequence length="228" mass="26056">AFFLSLRQNFRHLFQYLPCYQRIVYLINSHQLALHALHFALTKDCHSSHLWIDSTTLPVCKNQRIGRHKSIKAIATRGKSSMGWFFGCKLHLIMNQSGDVVSTALSNGHTADIKMVEQLVKGLKAKLYADRGYISQNLRQSIKEQGVDLITYHRKNMQAVNLSKADTYNLRQRNQIETLFSLLKGKYNLVTSKARSIEGYLAGIYASLCAYQIYHENKPTIQIHEALA</sequence>
<dbReference type="AlphaFoldDB" id="A0A1S8CQ20"/>
<dbReference type="Pfam" id="PF13612">
    <property type="entry name" value="DDE_Tnp_1_3"/>
    <property type="match status" value="1"/>
</dbReference>
<evidence type="ECO:0000313" key="3">
    <source>
        <dbReference type="Proteomes" id="UP000192132"/>
    </source>
</evidence>
<dbReference type="RefSeq" id="WP_076879441.1">
    <property type="nucleotide sequence ID" value="NZ_MLCN01000074.1"/>
</dbReference>
<protein>
    <submittedName>
        <fullName evidence="2">IS982 family transposase</fullName>
    </submittedName>
</protein>
<dbReference type="Proteomes" id="UP000192132">
    <property type="component" value="Unassembled WGS sequence"/>
</dbReference>
<proteinExistence type="predicted"/>
<dbReference type="OrthoDB" id="5620529at2"/>
<dbReference type="NCBIfam" id="NF033520">
    <property type="entry name" value="transpos_IS982"/>
    <property type="match status" value="1"/>
</dbReference>